<accession>A0A8K0JGE3</accession>
<proteinExistence type="predicted"/>
<protein>
    <submittedName>
        <fullName evidence="1">Uncharacterized protein</fullName>
    </submittedName>
</protein>
<evidence type="ECO:0000313" key="2">
    <source>
        <dbReference type="Proteomes" id="UP000812966"/>
    </source>
</evidence>
<gene>
    <name evidence="1" type="ORF">FFLO_05963</name>
</gene>
<name>A0A8K0JGE3_9TREE</name>
<evidence type="ECO:0000313" key="1">
    <source>
        <dbReference type="EMBL" id="KAG7528737.1"/>
    </source>
</evidence>
<keyword evidence="2" id="KW-1185">Reference proteome</keyword>
<organism evidence="1 2">
    <name type="scientific">Filobasidium floriforme</name>
    <dbReference type="NCBI Taxonomy" id="5210"/>
    <lineage>
        <taxon>Eukaryota</taxon>
        <taxon>Fungi</taxon>
        <taxon>Dikarya</taxon>
        <taxon>Basidiomycota</taxon>
        <taxon>Agaricomycotina</taxon>
        <taxon>Tremellomycetes</taxon>
        <taxon>Filobasidiales</taxon>
        <taxon>Filobasidiaceae</taxon>
        <taxon>Filobasidium</taxon>
    </lineage>
</organism>
<sequence length="178" mass="20575">MSDLPRSIYDRTTNHLKDALRQLEFAVRLPGYEGFKRLRWKIRKDGRSDTYLRAEAQHNPSHLMNAFGPDYGYVTIRQLVGLFGDRLPPWLWSELSEEDKRLASSTFEDQVQNTNIAQLWGRSLRECADSVSMPLSDVESLVIESLLRHREVLFSFIASRVESAEDENRSISSQSQAR</sequence>
<dbReference type="EMBL" id="JABELV010000169">
    <property type="protein sequence ID" value="KAG7528737.1"/>
    <property type="molecule type" value="Genomic_DNA"/>
</dbReference>
<comment type="caution">
    <text evidence="1">The sequence shown here is derived from an EMBL/GenBank/DDBJ whole genome shotgun (WGS) entry which is preliminary data.</text>
</comment>
<dbReference type="AlphaFoldDB" id="A0A8K0JGE3"/>
<reference evidence="1" key="1">
    <citation type="submission" date="2020-04" db="EMBL/GenBank/DDBJ databases">
        <title>Analysis of mating type loci in Filobasidium floriforme.</title>
        <authorList>
            <person name="Nowrousian M."/>
        </authorList>
    </citation>
    <scope>NUCLEOTIDE SEQUENCE</scope>
    <source>
        <strain evidence="1">CBS 6242</strain>
    </source>
</reference>
<dbReference type="Proteomes" id="UP000812966">
    <property type="component" value="Unassembled WGS sequence"/>
</dbReference>